<dbReference type="KEGG" id="palh:B1H58_15325"/>
<evidence type="ECO:0008006" key="4">
    <source>
        <dbReference type="Google" id="ProtNLM"/>
    </source>
</evidence>
<dbReference type="RefSeq" id="WP_157130187.1">
    <property type="nucleotide sequence ID" value="NZ_CP019706.1"/>
</dbReference>
<dbReference type="OrthoDB" id="6505020at2"/>
<evidence type="ECO:0000313" key="3">
    <source>
        <dbReference type="Proteomes" id="UP000192900"/>
    </source>
</evidence>
<reference evidence="2 3" key="1">
    <citation type="submission" date="2017-02" db="EMBL/GenBank/DDBJ databases">
        <title>Complete genome sequence of the drought resistance-promoting endophyte Pantoea alhagi LTYR-11Z.</title>
        <authorList>
            <person name="Zhang L."/>
        </authorList>
    </citation>
    <scope>NUCLEOTIDE SEQUENCE [LARGE SCALE GENOMIC DNA]</scope>
    <source>
        <strain evidence="2 3">LTYR-11Z</strain>
    </source>
</reference>
<dbReference type="STRING" id="1891675.B1H58_15325"/>
<evidence type="ECO:0000256" key="1">
    <source>
        <dbReference type="SAM" id="MobiDB-lite"/>
    </source>
</evidence>
<evidence type="ECO:0000313" key="2">
    <source>
        <dbReference type="EMBL" id="ARJ43268.1"/>
    </source>
</evidence>
<proteinExistence type="predicted"/>
<dbReference type="AlphaFoldDB" id="A0A1W6B837"/>
<name>A0A1W6B837_9GAMM</name>
<sequence length="109" mass="12440">MTRRTAFTGSAESRRRERRAHLQSEVSKSADTLHRPTPSRVELQCKRKPMSQADKLTPNEYTLQIEAAAERVTLSLGKRKNFDTVRPGATHIVNARQKMRGKSIPAYYD</sequence>
<organism evidence="2 3">
    <name type="scientific">Pantoea alhagi</name>
    <dbReference type="NCBI Taxonomy" id="1891675"/>
    <lineage>
        <taxon>Bacteria</taxon>
        <taxon>Pseudomonadati</taxon>
        <taxon>Pseudomonadota</taxon>
        <taxon>Gammaproteobacteria</taxon>
        <taxon>Enterobacterales</taxon>
        <taxon>Erwiniaceae</taxon>
        <taxon>Pantoea</taxon>
    </lineage>
</organism>
<keyword evidence="3" id="KW-1185">Reference proteome</keyword>
<protein>
    <recommendedName>
        <fullName evidence="4">Antitermination protein</fullName>
    </recommendedName>
</protein>
<dbReference type="EMBL" id="CP019706">
    <property type="protein sequence ID" value="ARJ43268.1"/>
    <property type="molecule type" value="Genomic_DNA"/>
</dbReference>
<gene>
    <name evidence="2" type="ORF">B1H58_15325</name>
</gene>
<dbReference type="InterPro" id="IPR057902">
    <property type="entry name" value="N_peptide"/>
</dbReference>
<dbReference type="Pfam" id="PF25694">
    <property type="entry name" value="N_peptide"/>
    <property type="match status" value="1"/>
</dbReference>
<dbReference type="Proteomes" id="UP000192900">
    <property type="component" value="Chromosome"/>
</dbReference>
<feature type="region of interest" description="Disordered" evidence="1">
    <location>
        <begin position="1"/>
        <end position="53"/>
    </location>
</feature>
<accession>A0A1W6B837</accession>